<evidence type="ECO:0008006" key="3">
    <source>
        <dbReference type="Google" id="ProtNLM"/>
    </source>
</evidence>
<reference evidence="1 2" key="1">
    <citation type="submission" date="2015-05" db="EMBL/GenBank/DDBJ databases">
        <authorList>
            <person name="Wang D.B."/>
            <person name="Wang M."/>
        </authorList>
    </citation>
    <scope>NUCLEOTIDE SEQUENCE [LARGE SCALE GENOMIC DNA]</scope>
    <source>
        <strain evidence="1">VL1</strain>
    </source>
</reference>
<dbReference type="InterPro" id="IPR023214">
    <property type="entry name" value="HAD_sf"/>
</dbReference>
<evidence type="ECO:0000313" key="2">
    <source>
        <dbReference type="Proteomes" id="UP000044602"/>
    </source>
</evidence>
<organism evidence="1 2">
    <name type="scientific">Verticillium longisporum</name>
    <name type="common">Verticillium dahliae var. longisporum</name>
    <dbReference type="NCBI Taxonomy" id="100787"/>
    <lineage>
        <taxon>Eukaryota</taxon>
        <taxon>Fungi</taxon>
        <taxon>Dikarya</taxon>
        <taxon>Ascomycota</taxon>
        <taxon>Pezizomycotina</taxon>
        <taxon>Sordariomycetes</taxon>
        <taxon>Hypocreomycetidae</taxon>
        <taxon>Glomerellales</taxon>
        <taxon>Plectosphaerellaceae</taxon>
        <taxon>Verticillium</taxon>
    </lineage>
</organism>
<protein>
    <recommendedName>
        <fullName evidence="3">Phosphoserine phosphatase</fullName>
    </recommendedName>
</protein>
<dbReference type="SUPFAM" id="SSF56784">
    <property type="entry name" value="HAD-like"/>
    <property type="match status" value="1"/>
</dbReference>
<accession>A0A0G4N1U4</accession>
<sequence>MEIRKYSAHPDRPIMLYAGDGVSDLSAARETDLLFAKAGKDLVTYCERENVPFVTFQD</sequence>
<evidence type="ECO:0000313" key="1">
    <source>
        <dbReference type="EMBL" id="CRK40314.1"/>
    </source>
</evidence>
<dbReference type="Proteomes" id="UP000044602">
    <property type="component" value="Unassembled WGS sequence"/>
</dbReference>
<dbReference type="EMBL" id="CVQH01026248">
    <property type="protein sequence ID" value="CRK40314.1"/>
    <property type="molecule type" value="Genomic_DNA"/>
</dbReference>
<name>A0A0G4N1U4_VERLO</name>
<dbReference type="AlphaFoldDB" id="A0A0G4N1U4"/>
<feature type="non-terminal residue" evidence="1">
    <location>
        <position position="58"/>
    </location>
</feature>
<dbReference type="STRING" id="100787.A0A0G4N1U4"/>
<dbReference type="Gene3D" id="3.40.50.1000">
    <property type="entry name" value="HAD superfamily/HAD-like"/>
    <property type="match status" value="1"/>
</dbReference>
<keyword evidence="2" id="KW-1185">Reference proteome</keyword>
<proteinExistence type="predicted"/>
<gene>
    <name evidence="1" type="ORF">BN1708_020694</name>
</gene>
<dbReference type="InterPro" id="IPR036412">
    <property type="entry name" value="HAD-like_sf"/>
</dbReference>